<accession>A0A9W9NU22</accession>
<keyword evidence="2" id="KW-1185">Reference proteome</keyword>
<reference evidence="1" key="1">
    <citation type="submission" date="2022-11" db="EMBL/GenBank/DDBJ databases">
        <authorList>
            <person name="Petersen C."/>
        </authorList>
    </citation>
    <scope>NUCLEOTIDE SEQUENCE</scope>
    <source>
        <strain evidence="1">IBT 19713</strain>
    </source>
</reference>
<sequence length="146" mass="16481">MSYQIAYNTSLAPARAAAIVAFMEDFYRTSDNESLHEKYVESFTDDATVIIGSKQAKGASEILPFRHGLWTQVVSRKHTPTRIFFGGEDEIMLYGGVTYRLKADPETDVYVPWAGRVVFAPQEKDTGVKMKFYHVYLDPSAQSGRK</sequence>
<comment type="caution">
    <text evidence="1">The sequence shown here is derived from an EMBL/GenBank/DDBJ whole genome shotgun (WGS) entry which is preliminary data.</text>
</comment>
<dbReference type="RefSeq" id="XP_058329581.1">
    <property type="nucleotide sequence ID" value="XM_058476691.1"/>
</dbReference>
<proteinExistence type="predicted"/>
<dbReference type="EMBL" id="JAPQKS010000005">
    <property type="protein sequence ID" value="KAJ5226170.1"/>
    <property type="molecule type" value="Genomic_DNA"/>
</dbReference>
<dbReference type="PANTHER" id="PTHR39401:SF1">
    <property type="entry name" value="SNOAL-LIKE DOMAIN-CONTAINING PROTEIN"/>
    <property type="match status" value="1"/>
</dbReference>
<dbReference type="InterPro" id="IPR032710">
    <property type="entry name" value="NTF2-like_dom_sf"/>
</dbReference>
<dbReference type="SUPFAM" id="SSF54427">
    <property type="entry name" value="NTF2-like"/>
    <property type="match status" value="1"/>
</dbReference>
<dbReference type="Proteomes" id="UP001150941">
    <property type="component" value="Unassembled WGS sequence"/>
</dbReference>
<dbReference type="OrthoDB" id="3468019at2759"/>
<protein>
    <recommendedName>
        <fullName evidence="3">SnoaL-like domain-containing protein</fullName>
    </recommendedName>
</protein>
<name>A0A9W9NU22_9EURO</name>
<evidence type="ECO:0008006" key="3">
    <source>
        <dbReference type="Google" id="ProtNLM"/>
    </source>
</evidence>
<evidence type="ECO:0000313" key="2">
    <source>
        <dbReference type="Proteomes" id="UP001150941"/>
    </source>
</evidence>
<dbReference type="AlphaFoldDB" id="A0A9W9NU22"/>
<organism evidence="1 2">
    <name type="scientific">Penicillium chermesinum</name>
    <dbReference type="NCBI Taxonomy" id="63820"/>
    <lineage>
        <taxon>Eukaryota</taxon>
        <taxon>Fungi</taxon>
        <taxon>Dikarya</taxon>
        <taxon>Ascomycota</taxon>
        <taxon>Pezizomycotina</taxon>
        <taxon>Eurotiomycetes</taxon>
        <taxon>Eurotiomycetidae</taxon>
        <taxon>Eurotiales</taxon>
        <taxon>Aspergillaceae</taxon>
        <taxon>Penicillium</taxon>
    </lineage>
</organism>
<gene>
    <name evidence="1" type="ORF">N7468_007395</name>
</gene>
<evidence type="ECO:0000313" key="1">
    <source>
        <dbReference type="EMBL" id="KAJ5226170.1"/>
    </source>
</evidence>
<reference evidence="1" key="2">
    <citation type="journal article" date="2023" name="IMA Fungus">
        <title>Comparative genomic study of the Penicillium genus elucidates a diverse pangenome and 15 lateral gene transfer events.</title>
        <authorList>
            <person name="Petersen C."/>
            <person name="Sorensen T."/>
            <person name="Nielsen M.R."/>
            <person name="Sondergaard T.E."/>
            <person name="Sorensen J.L."/>
            <person name="Fitzpatrick D.A."/>
            <person name="Frisvad J.C."/>
            <person name="Nielsen K.L."/>
        </authorList>
    </citation>
    <scope>NUCLEOTIDE SEQUENCE</scope>
    <source>
        <strain evidence="1">IBT 19713</strain>
    </source>
</reference>
<dbReference type="GeneID" id="83203994"/>
<dbReference type="PANTHER" id="PTHR39401">
    <property type="entry name" value="SNOAL-LIKE DOMAIN-CONTAINING PROTEIN"/>
    <property type="match status" value="1"/>
</dbReference>